<evidence type="ECO:0000313" key="2">
    <source>
        <dbReference type="Proteomes" id="UP000177481"/>
    </source>
</evidence>
<proteinExistence type="predicted"/>
<dbReference type="AlphaFoldDB" id="A0A1F5EBN6"/>
<dbReference type="EMBL" id="MEZX01000002">
    <property type="protein sequence ID" value="OGD64829.1"/>
    <property type="molecule type" value="Genomic_DNA"/>
</dbReference>
<accession>A0A1F5EBN6</accession>
<reference evidence="1 2" key="1">
    <citation type="journal article" date="2016" name="Nat. Commun.">
        <title>Thousands of microbial genomes shed light on interconnected biogeochemical processes in an aquifer system.</title>
        <authorList>
            <person name="Anantharaman K."/>
            <person name="Brown C.T."/>
            <person name="Hug L.A."/>
            <person name="Sharon I."/>
            <person name="Castelle C.J."/>
            <person name="Probst A.J."/>
            <person name="Thomas B.C."/>
            <person name="Singh A."/>
            <person name="Wilkins M.J."/>
            <person name="Karaoz U."/>
            <person name="Brodie E.L."/>
            <person name="Williams K.H."/>
            <person name="Hubbard S.S."/>
            <person name="Banfield J.F."/>
        </authorList>
    </citation>
    <scope>NUCLEOTIDE SEQUENCE [LARGE SCALE GENOMIC DNA]</scope>
</reference>
<dbReference type="Proteomes" id="UP000177481">
    <property type="component" value="Unassembled WGS sequence"/>
</dbReference>
<evidence type="ECO:0000313" key="1">
    <source>
        <dbReference type="EMBL" id="OGD64829.1"/>
    </source>
</evidence>
<sequence>MMNLSNQTLITRIHFQHPIYLDFGGNEWRSAIEKFLYYNASEPYDGDSLTFGRSRTITFQSESGVGFTLWWPPHPEHCDYPYCWAQSGAPSAPVPEIPSDQVLTIGAASAEHIEPLCLEGALFRFVHGPYRMLSIDLRGSSELLKDRPGRTGLISWVYLWKVGRTKLHFSVR</sequence>
<gene>
    <name evidence="1" type="ORF">A3A71_02170</name>
</gene>
<protein>
    <submittedName>
        <fullName evidence="1">Uncharacterized protein</fullName>
    </submittedName>
</protein>
<comment type="caution">
    <text evidence="1">The sequence shown here is derived from an EMBL/GenBank/DDBJ whole genome shotgun (WGS) entry which is preliminary data.</text>
</comment>
<name>A0A1F5EBN6_9BACT</name>
<organism evidence="1 2">
    <name type="scientific">Candidatus Berkelbacteria bacterium RIFCSPLOWO2_01_FULL_50_28</name>
    <dbReference type="NCBI Taxonomy" id="1797471"/>
    <lineage>
        <taxon>Bacteria</taxon>
        <taxon>Candidatus Berkelbacteria</taxon>
    </lineage>
</organism>